<name>A0A645I300_9ZZZZ</name>
<dbReference type="EMBL" id="VSSQ01105749">
    <property type="protein sequence ID" value="MPN45681.1"/>
    <property type="molecule type" value="Genomic_DNA"/>
</dbReference>
<reference evidence="1" key="1">
    <citation type="submission" date="2019-08" db="EMBL/GenBank/DDBJ databases">
        <authorList>
            <person name="Kucharzyk K."/>
            <person name="Murdoch R.W."/>
            <person name="Higgins S."/>
            <person name="Loffler F."/>
        </authorList>
    </citation>
    <scope>NUCLEOTIDE SEQUENCE</scope>
</reference>
<proteinExistence type="predicted"/>
<sequence length="118" mass="13615">MQFLALNARRDGDFSVAVHEVHAVIDRVFCQRLHDEFDDGEIFDLLIHHNLVGEFVFVAHLLNRQIVLHMLQLIPHGDDILAAAEADAKEPRQRGDDMHRFLGLLFFNHPDDDVQRVV</sequence>
<accession>A0A645I300</accession>
<organism evidence="1">
    <name type="scientific">bioreactor metagenome</name>
    <dbReference type="NCBI Taxonomy" id="1076179"/>
    <lineage>
        <taxon>unclassified sequences</taxon>
        <taxon>metagenomes</taxon>
        <taxon>ecological metagenomes</taxon>
    </lineage>
</organism>
<comment type="caution">
    <text evidence="1">The sequence shown here is derived from an EMBL/GenBank/DDBJ whole genome shotgun (WGS) entry which is preliminary data.</text>
</comment>
<evidence type="ECO:0000313" key="1">
    <source>
        <dbReference type="EMBL" id="MPN45681.1"/>
    </source>
</evidence>
<gene>
    <name evidence="1" type="ORF">SDC9_193250</name>
</gene>
<dbReference type="AlphaFoldDB" id="A0A645I300"/>
<protein>
    <submittedName>
        <fullName evidence="1">Uncharacterized protein</fullName>
    </submittedName>
</protein>